<protein>
    <submittedName>
        <fullName evidence="4">Uncharacterized protein</fullName>
    </submittedName>
</protein>
<reference evidence="4" key="1">
    <citation type="submission" date="2022-11" db="UniProtKB">
        <authorList>
            <consortium name="WormBaseParasite"/>
        </authorList>
    </citation>
    <scope>IDENTIFICATION</scope>
</reference>
<feature type="signal peptide" evidence="2">
    <location>
        <begin position="1"/>
        <end position="24"/>
    </location>
</feature>
<dbReference type="AlphaFoldDB" id="A0A914PWU6"/>
<feature type="region of interest" description="Disordered" evidence="1">
    <location>
        <begin position="162"/>
        <end position="184"/>
    </location>
</feature>
<keyword evidence="2" id="KW-0732">Signal</keyword>
<feature type="region of interest" description="Disordered" evidence="1">
    <location>
        <begin position="119"/>
        <end position="144"/>
    </location>
</feature>
<evidence type="ECO:0000256" key="2">
    <source>
        <dbReference type="SAM" id="SignalP"/>
    </source>
</evidence>
<evidence type="ECO:0000313" key="4">
    <source>
        <dbReference type="WBParaSite" id="PDA_v2.g23268.t1"/>
    </source>
</evidence>
<organism evidence="3 4">
    <name type="scientific">Panagrolaimus davidi</name>
    <dbReference type="NCBI Taxonomy" id="227884"/>
    <lineage>
        <taxon>Eukaryota</taxon>
        <taxon>Metazoa</taxon>
        <taxon>Ecdysozoa</taxon>
        <taxon>Nematoda</taxon>
        <taxon>Chromadorea</taxon>
        <taxon>Rhabditida</taxon>
        <taxon>Tylenchina</taxon>
        <taxon>Panagrolaimomorpha</taxon>
        <taxon>Panagrolaimoidea</taxon>
        <taxon>Panagrolaimidae</taxon>
        <taxon>Panagrolaimus</taxon>
    </lineage>
</organism>
<evidence type="ECO:0000313" key="3">
    <source>
        <dbReference type="Proteomes" id="UP000887578"/>
    </source>
</evidence>
<evidence type="ECO:0000256" key="1">
    <source>
        <dbReference type="SAM" id="MobiDB-lite"/>
    </source>
</evidence>
<feature type="chain" id="PRO_5037456707" evidence="2">
    <location>
        <begin position="25"/>
        <end position="184"/>
    </location>
</feature>
<dbReference type="Proteomes" id="UP000887578">
    <property type="component" value="Unplaced"/>
</dbReference>
<dbReference type="WBParaSite" id="PDA_v2.g23268.t1">
    <property type="protein sequence ID" value="PDA_v2.g23268.t1"/>
    <property type="gene ID" value="PDA_v2.g23268"/>
</dbReference>
<sequence>MFNRKMKVVSIILLIFVFLIFVEGRGGGFRGGFGGRSRGFGGARAASAGRSSGGGWFRGWFGGSGRKSVAPVSTSYGNKVGIGSSSHSSNSLGSGGAGTVGKISYGNKVNLASDNSIGSRIGTKTDGTGKSLNGNTVGNGGSNGGGTNGVFVGTYIATHHSNSGYGGSRYSHQNSTKPTDKPFI</sequence>
<accession>A0A914PWU6</accession>
<name>A0A914PWU6_9BILA</name>
<keyword evidence="3" id="KW-1185">Reference proteome</keyword>
<proteinExistence type="predicted"/>